<accession>A0A0M4DRV2</accession>
<dbReference type="InterPro" id="IPR000182">
    <property type="entry name" value="GNAT_dom"/>
</dbReference>
<dbReference type="Proteomes" id="UP000060513">
    <property type="component" value="Chromosome"/>
</dbReference>
<keyword evidence="1 3" id="KW-0808">Transferase</keyword>
<protein>
    <submittedName>
        <fullName evidence="3">Acetyltransferase</fullName>
    </submittedName>
</protein>
<gene>
    <name evidence="3" type="ORF">SPRI_2939</name>
</gene>
<dbReference type="AlphaFoldDB" id="A0A0M4DRV2"/>
<dbReference type="EMBL" id="CP011340">
    <property type="protein sequence ID" value="ALC21245.1"/>
    <property type="molecule type" value="Genomic_DNA"/>
</dbReference>
<dbReference type="STRING" id="38300.SPRI_2939"/>
<dbReference type="InterPro" id="IPR016181">
    <property type="entry name" value="Acyl_CoA_acyltransferase"/>
</dbReference>
<dbReference type="InterPro" id="IPR050832">
    <property type="entry name" value="Bact_Acetyltransf"/>
</dbReference>
<evidence type="ECO:0000256" key="2">
    <source>
        <dbReference type="ARBA" id="ARBA00023315"/>
    </source>
</evidence>
<proteinExistence type="predicted"/>
<dbReference type="OrthoDB" id="4119890at2"/>
<evidence type="ECO:0000256" key="1">
    <source>
        <dbReference type="ARBA" id="ARBA00022679"/>
    </source>
</evidence>
<dbReference type="PROSITE" id="PS51186">
    <property type="entry name" value="GNAT"/>
    <property type="match status" value="1"/>
</dbReference>
<dbReference type="CDD" id="cd04301">
    <property type="entry name" value="NAT_SF"/>
    <property type="match status" value="1"/>
</dbReference>
<evidence type="ECO:0000313" key="3">
    <source>
        <dbReference type="EMBL" id="ALC21245.1"/>
    </source>
</evidence>
<dbReference type="Gene3D" id="3.40.630.30">
    <property type="match status" value="1"/>
</dbReference>
<reference evidence="3 4" key="1">
    <citation type="submission" date="2015-08" db="EMBL/GenBank/DDBJ databases">
        <title>Genome sequence of the pristinamycin over-producing bacterium Streptomyces pristinaespiralis HCCB10218.</title>
        <authorList>
            <person name="Tian J."/>
            <person name="Yang J."/>
            <person name="Li L."/>
            <person name="Ruan L."/>
            <person name="Wei W."/>
            <person name="Zheng G."/>
            <person name="Wei Z."/>
            <person name="Yang S."/>
            <person name="Ge M."/>
            <person name="Jiang W."/>
            <person name="Lu Y."/>
        </authorList>
    </citation>
    <scope>NUCLEOTIDE SEQUENCE [LARGE SCALE GENOMIC DNA]</scope>
    <source>
        <strain evidence="3 4">HCCB 10218</strain>
    </source>
</reference>
<dbReference type="PANTHER" id="PTHR43877">
    <property type="entry name" value="AMINOALKYLPHOSPHONATE N-ACETYLTRANSFERASE-RELATED-RELATED"/>
    <property type="match status" value="1"/>
</dbReference>
<dbReference type="OMA" id="MVMNTAP"/>
<dbReference type="GO" id="GO:0016747">
    <property type="term" value="F:acyltransferase activity, transferring groups other than amino-acyl groups"/>
    <property type="evidence" value="ECO:0007669"/>
    <property type="project" value="InterPro"/>
</dbReference>
<keyword evidence="2" id="KW-0012">Acyltransferase</keyword>
<dbReference type="SUPFAM" id="SSF55729">
    <property type="entry name" value="Acyl-CoA N-acyltransferases (Nat)"/>
    <property type="match status" value="2"/>
</dbReference>
<dbReference type="KEGG" id="spri:SPRI_2939"/>
<sequence>MTIAPLPTPPSDSAVDAWHTVVRAAHLHDLPGHVPPPGRVETEGKLRTSSVNGRTVHHVAVAADGSYDGVASVVLFGDGNNQHTAFLDQLAVHPRARRRGVGTLLWAAVRDDLAADGRTSVSTMIELDGPGERFASRHGFDNALRMAWYVQKLEDAPDAHAVRPTLPDGYAYAHWTGVVPDGLADAFAGAHNAMEDAPMGDVDQSVPKWDAARVRAAARVIEDRGGVILSAAVVHTADGADTVAAYTELVLRDPSDVRAMQYDTVVVPAHRGRGLGLAVKRHMMGVVATEWPAVRETATTVADDNGPMLKVNEQLGYRREREIAYFQTKL</sequence>
<dbReference type="RefSeq" id="WP_005312877.1">
    <property type="nucleotide sequence ID" value="NZ_CP011340.1"/>
</dbReference>
<dbReference type="Pfam" id="PF00583">
    <property type="entry name" value="Acetyltransf_1"/>
    <property type="match status" value="1"/>
</dbReference>
<organism evidence="3">
    <name type="scientific">Streptomyces pristinaespiralis</name>
    <dbReference type="NCBI Taxonomy" id="38300"/>
    <lineage>
        <taxon>Bacteria</taxon>
        <taxon>Bacillati</taxon>
        <taxon>Actinomycetota</taxon>
        <taxon>Actinomycetes</taxon>
        <taxon>Kitasatosporales</taxon>
        <taxon>Streptomycetaceae</taxon>
        <taxon>Streptomyces</taxon>
    </lineage>
</organism>
<evidence type="ECO:0000313" key="4">
    <source>
        <dbReference type="Proteomes" id="UP000060513"/>
    </source>
</evidence>
<dbReference type="PATRIC" id="fig|38300.4.peg.3096"/>
<dbReference type="GeneID" id="97236029"/>
<name>A0A0M4DRV2_STRPR</name>